<dbReference type="PANTHER" id="PTHR46148:SF56">
    <property type="entry name" value="RETROTRANSPOSON PROTEIN"/>
    <property type="match status" value="1"/>
</dbReference>
<evidence type="ECO:0000313" key="3">
    <source>
        <dbReference type="Proteomes" id="UP001234989"/>
    </source>
</evidence>
<gene>
    <name evidence="2" type="ORF">MTR67_003212</name>
</gene>
<sequence length="98" mass="11233">MRFGKRGKLNPWCIGPFRISMRVDKVAYELELPSELSTVHLVFHVSMLKKCLSDPSLVVPTKNIGIKDNLSYEKVLVQILDRRVHMLRTKEIASAKVL</sequence>
<dbReference type="Pfam" id="PF24626">
    <property type="entry name" value="SH3_Tf2-1"/>
    <property type="match status" value="1"/>
</dbReference>
<proteinExistence type="predicted"/>
<dbReference type="Proteomes" id="UP001234989">
    <property type="component" value="Chromosome 1"/>
</dbReference>
<reference evidence="2" key="1">
    <citation type="submission" date="2023-08" db="EMBL/GenBank/DDBJ databases">
        <title>A de novo genome assembly of Solanum verrucosum Schlechtendal, a Mexican diploid species geographically isolated from the other diploid A-genome species in potato relatives.</title>
        <authorList>
            <person name="Hosaka K."/>
        </authorList>
    </citation>
    <scope>NUCLEOTIDE SEQUENCE</scope>
    <source>
        <tissue evidence="2">Young leaves</tissue>
    </source>
</reference>
<dbReference type="PANTHER" id="PTHR46148">
    <property type="entry name" value="CHROMO DOMAIN-CONTAINING PROTEIN"/>
    <property type="match status" value="1"/>
</dbReference>
<accession>A0AAF0PSF2</accession>
<dbReference type="AlphaFoldDB" id="A0AAF0PSF2"/>
<evidence type="ECO:0000259" key="1">
    <source>
        <dbReference type="Pfam" id="PF24626"/>
    </source>
</evidence>
<dbReference type="InterPro" id="IPR056924">
    <property type="entry name" value="SH3_Tf2-1"/>
</dbReference>
<evidence type="ECO:0000313" key="2">
    <source>
        <dbReference type="EMBL" id="WMV09827.1"/>
    </source>
</evidence>
<protein>
    <recommendedName>
        <fullName evidence="1">Tf2-1-like SH3-like domain-containing protein</fullName>
    </recommendedName>
</protein>
<dbReference type="EMBL" id="CP133612">
    <property type="protein sequence ID" value="WMV09827.1"/>
    <property type="molecule type" value="Genomic_DNA"/>
</dbReference>
<keyword evidence="3" id="KW-1185">Reference proteome</keyword>
<organism evidence="2 3">
    <name type="scientific">Solanum verrucosum</name>
    <dbReference type="NCBI Taxonomy" id="315347"/>
    <lineage>
        <taxon>Eukaryota</taxon>
        <taxon>Viridiplantae</taxon>
        <taxon>Streptophyta</taxon>
        <taxon>Embryophyta</taxon>
        <taxon>Tracheophyta</taxon>
        <taxon>Spermatophyta</taxon>
        <taxon>Magnoliopsida</taxon>
        <taxon>eudicotyledons</taxon>
        <taxon>Gunneridae</taxon>
        <taxon>Pentapetalae</taxon>
        <taxon>asterids</taxon>
        <taxon>lamiids</taxon>
        <taxon>Solanales</taxon>
        <taxon>Solanaceae</taxon>
        <taxon>Solanoideae</taxon>
        <taxon>Solaneae</taxon>
        <taxon>Solanum</taxon>
    </lineage>
</organism>
<feature type="domain" description="Tf2-1-like SH3-like" evidence="1">
    <location>
        <begin position="3"/>
        <end position="51"/>
    </location>
</feature>
<name>A0AAF0PSF2_SOLVR</name>